<evidence type="ECO:0000313" key="2">
    <source>
        <dbReference type="Proteomes" id="UP000324897"/>
    </source>
</evidence>
<dbReference type="AlphaFoldDB" id="A0A5J9VVJ6"/>
<name>A0A5J9VVJ6_9POAL</name>
<dbReference type="InterPro" id="IPR013181">
    <property type="entry name" value="DUF1719"/>
</dbReference>
<organism evidence="1 2">
    <name type="scientific">Eragrostis curvula</name>
    <name type="common">weeping love grass</name>
    <dbReference type="NCBI Taxonomy" id="38414"/>
    <lineage>
        <taxon>Eukaryota</taxon>
        <taxon>Viridiplantae</taxon>
        <taxon>Streptophyta</taxon>
        <taxon>Embryophyta</taxon>
        <taxon>Tracheophyta</taxon>
        <taxon>Spermatophyta</taxon>
        <taxon>Magnoliopsida</taxon>
        <taxon>Liliopsida</taxon>
        <taxon>Poales</taxon>
        <taxon>Poaceae</taxon>
        <taxon>PACMAD clade</taxon>
        <taxon>Chloridoideae</taxon>
        <taxon>Eragrostideae</taxon>
        <taxon>Eragrostidinae</taxon>
        <taxon>Eragrostis</taxon>
    </lineage>
</organism>
<dbReference type="Pfam" id="PF08224">
    <property type="entry name" value="DUF1719"/>
    <property type="match status" value="1"/>
</dbReference>
<proteinExistence type="predicted"/>
<comment type="caution">
    <text evidence="1">The sequence shown here is derived from an EMBL/GenBank/DDBJ whole genome shotgun (WGS) entry which is preliminary data.</text>
</comment>
<reference evidence="1 2" key="1">
    <citation type="journal article" date="2019" name="Sci. Rep.">
        <title>A high-quality genome of Eragrostis curvula grass provides insights into Poaceae evolution and supports new strategies to enhance forage quality.</title>
        <authorList>
            <person name="Carballo J."/>
            <person name="Santos B.A.C.M."/>
            <person name="Zappacosta D."/>
            <person name="Garbus I."/>
            <person name="Selva J.P."/>
            <person name="Gallo C.A."/>
            <person name="Diaz A."/>
            <person name="Albertini E."/>
            <person name="Caccamo M."/>
            <person name="Echenique V."/>
        </authorList>
    </citation>
    <scope>NUCLEOTIDE SEQUENCE [LARGE SCALE GENOMIC DNA]</scope>
    <source>
        <strain evidence="2">cv. Victoria</strain>
        <tissue evidence="1">Leaf</tissue>
    </source>
</reference>
<keyword evidence="2" id="KW-1185">Reference proteome</keyword>
<sequence length="355" mass="40099">MRPCGGVREEVDDRLKDWIRGTRRRHSQHAQAHPRISLQNHSPLEAGLVFVPHSSSDDLLPTIASSAMQWINGEEKHRLHSNITLQQMEEIMLPKAIDYFRKNTEASVYQILWKSEHGSAYFDIVKAGMNTRSTRRVIRGGSKGKLLKREGKDLEIQTDVIPHFIDLWVAHAPIRLQGSISDWIQKEKENKSAPPYLNPLCCKQHDQHDLRSSSMGHMSEVPNSSLEPVIGVNLQCRVSTSEYNPRRTALSKGSISLQNPAQLKAGLLFMPHGSSEDLVPANESSVTQVVNGGQQHRLLTNISLQQLEEIVLPKAIDYFLQNAEASVYQMLWKSKHGAAYFQVMNTSMKNKAEEE</sequence>
<dbReference type="Gramene" id="TVU39647">
    <property type="protein sequence ID" value="TVU39647"/>
    <property type="gene ID" value="EJB05_13078"/>
</dbReference>
<protein>
    <submittedName>
        <fullName evidence="1">Uncharacterized protein</fullName>
    </submittedName>
</protein>
<dbReference type="EMBL" id="RWGY01000007">
    <property type="protein sequence ID" value="TVU39647.1"/>
    <property type="molecule type" value="Genomic_DNA"/>
</dbReference>
<evidence type="ECO:0000313" key="1">
    <source>
        <dbReference type="EMBL" id="TVU39647.1"/>
    </source>
</evidence>
<dbReference type="Proteomes" id="UP000324897">
    <property type="component" value="Chromosome 4"/>
</dbReference>
<accession>A0A5J9VVJ6</accession>
<gene>
    <name evidence="1" type="ORF">EJB05_13078</name>
</gene>